<dbReference type="SUPFAM" id="SSF49299">
    <property type="entry name" value="PKD domain"/>
    <property type="match status" value="1"/>
</dbReference>
<feature type="non-terminal residue" evidence="1">
    <location>
        <position position="1"/>
    </location>
</feature>
<dbReference type="EMBL" id="BARU01037559">
    <property type="protein sequence ID" value="GAH88815.1"/>
    <property type="molecule type" value="Genomic_DNA"/>
</dbReference>
<gene>
    <name evidence="1" type="ORF">S03H2_58500</name>
</gene>
<protein>
    <recommendedName>
        <fullName evidence="2">PKD domain-containing protein</fullName>
    </recommendedName>
</protein>
<dbReference type="Pfam" id="PF13585">
    <property type="entry name" value="CHU_C"/>
    <property type="match status" value="1"/>
</dbReference>
<sequence>AFVAWVFIDEPFDSVAIYYKCNYLRLKGFAYPDTFKYYDLDDNTRIILENGIDFSWSSYPESTIPYPTLEINPEPYPLPYEDIWYYLSVSDNFDCRNKASLFYETIHVKADFEADPTSGEAPLEVEFTNKSINAVKFEWTFEEEDTAAISILEDPEPYTYYIPGDRYEVILVAKSEKKLLGGDCVDTFKLQYIVVEPSSLDIPNVFTPNEDSYNDRFIVSGKSLRSLYVQIFNRTGKKIYEFSRSRFT</sequence>
<reference evidence="1" key="1">
    <citation type="journal article" date="2014" name="Front. Microbiol.">
        <title>High frequency of phylogenetically diverse reductive dehalogenase-homologous genes in deep subseafloor sedimentary metagenomes.</title>
        <authorList>
            <person name="Kawai M."/>
            <person name="Futagami T."/>
            <person name="Toyoda A."/>
            <person name="Takaki Y."/>
            <person name="Nishi S."/>
            <person name="Hori S."/>
            <person name="Arai W."/>
            <person name="Tsubouchi T."/>
            <person name="Morono Y."/>
            <person name="Uchiyama I."/>
            <person name="Ito T."/>
            <person name="Fujiyama A."/>
            <person name="Inagaki F."/>
            <person name="Takami H."/>
        </authorList>
    </citation>
    <scope>NUCLEOTIDE SEQUENCE</scope>
    <source>
        <strain evidence="1">Expedition CK06-06</strain>
    </source>
</reference>
<dbReference type="AlphaFoldDB" id="X1K598"/>
<evidence type="ECO:0000313" key="1">
    <source>
        <dbReference type="EMBL" id="GAH88815.1"/>
    </source>
</evidence>
<dbReference type="InterPro" id="IPR013783">
    <property type="entry name" value="Ig-like_fold"/>
</dbReference>
<organism evidence="1">
    <name type="scientific">marine sediment metagenome</name>
    <dbReference type="NCBI Taxonomy" id="412755"/>
    <lineage>
        <taxon>unclassified sequences</taxon>
        <taxon>metagenomes</taxon>
        <taxon>ecological metagenomes</taxon>
    </lineage>
</organism>
<evidence type="ECO:0008006" key="2">
    <source>
        <dbReference type="Google" id="ProtNLM"/>
    </source>
</evidence>
<name>X1K598_9ZZZZ</name>
<proteinExistence type="predicted"/>
<comment type="caution">
    <text evidence="1">The sequence shown here is derived from an EMBL/GenBank/DDBJ whole genome shotgun (WGS) entry which is preliminary data.</text>
</comment>
<dbReference type="Gene3D" id="2.60.40.10">
    <property type="entry name" value="Immunoglobulins"/>
    <property type="match status" value="1"/>
</dbReference>
<feature type="non-terminal residue" evidence="1">
    <location>
        <position position="248"/>
    </location>
</feature>
<dbReference type="InterPro" id="IPR035986">
    <property type="entry name" value="PKD_dom_sf"/>
</dbReference>
<accession>X1K598</accession>